<dbReference type="HOGENOM" id="CLU_228053_0_0_9"/>
<dbReference type="Pfam" id="PF00395">
    <property type="entry name" value="SLH"/>
    <property type="match status" value="3"/>
</dbReference>
<feature type="compositionally biased region" description="Acidic residues" evidence="1">
    <location>
        <begin position="886"/>
        <end position="910"/>
    </location>
</feature>
<evidence type="ECO:0000256" key="1">
    <source>
        <dbReference type="SAM" id="MobiDB-lite"/>
    </source>
</evidence>
<dbReference type="PROSITE" id="PS51272">
    <property type="entry name" value="SLH"/>
    <property type="match status" value="3"/>
</dbReference>
<dbReference type="InterPro" id="IPR013783">
    <property type="entry name" value="Ig-like_fold"/>
</dbReference>
<keyword evidence="2" id="KW-0732">Signal</keyword>
<accession>A0A0E4HCW7</accession>
<dbReference type="STRING" id="483937.AMQ84_02260"/>
<dbReference type="Proteomes" id="UP000033163">
    <property type="component" value="Chromosome I"/>
</dbReference>
<organism evidence="4 5">
    <name type="scientific">Paenibacillus riograndensis SBR5</name>
    <dbReference type="NCBI Taxonomy" id="1073571"/>
    <lineage>
        <taxon>Bacteria</taxon>
        <taxon>Bacillati</taxon>
        <taxon>Bacillota</taxon>
        <taxon>Bacilli</taxon>
        <taxon>Bacillales</taxon>
        <taxon>Paenibacillaceae</taxon>
        <taxon>Paenibacillus</taxon>
        <taxon>Paenibacillus sonchi group</taxon>
    </lineage>
</organism>
<feature type="domain" description="SLH" evidence="3">
    <location>
        <begin position="2378"/>
        <end position="2438"/>
    </location>
</feature>
<feature type="compositionally biased region" description="Basic and acidic residues" evidence="1">
    <location>
        <begin position="424"/>
        <end position="436"/>
    </location>
</feature>
<feature type="domain" description="SLH" evidence="3">
    <location>
        <begin position="2511"/>
        <end position="2569"/>
    </location>
</feature>
<feature type="chain" id="PRO_5038596739" evidence="2">
    <location>
        <begin position="39"/>
        <end position="2569"/>
    </location>
</feature>
<dbReference type="KEGG" id="pri:PRIO_2450"/>
<dbReference type="Gene3D" id="2.60.40.10">
    <property type="entry name" value="Immunoglobulins"/>
    <property type="match status" value="1"/>
</dbReference>
<dbReference type="EMBL" id="LN831776">
    <property type="protein sequence ID" value="CQR54856.1"/>
    <property type="molecule type" value="Genomic_DNA"/>
</dbReference>
<feature type="region of interest" description="Disordered" evidence="1">
    <location>
        <begin position="414"/>
        <end position="448"/>
    </location>
</feature>
<evidence type="ECO:0000313" key="4">
    <source>
        <dbReference type="EMBL" id="CQR54856.1"/>
    </source>
</evidence>
<dbReference type="PANTHER" id="PTHR43308">
    <property type="entry name" value="OUTER MEMBRANE PROTEIN ALPHA-RELATED"/>
    <property type="match status" value="1"/>
</dbReference>
<name>A0A0E4HCW7_9BACL</name>
<evidence type="ECO:0000256" key="2">
    <source>
        <dbReference type="SAM" id="SignalP"/>
    </source>
</evidence>
<evidence type="ECO:0000259" key="3">
    <source>
        <dbReference type="PROSITE" id="PS51272"/>
    </source>
</evidence>
<sequence length="2569" mass="274033">MNNELGGLGVKLLKRTCAVMLSLIMVFLSASESLHALAEAAAAANTTTIQNDFIKVTVDNSTGRYGIRTVEGQPIRKKDQDTNLLYKGDDPETSFTTFRIDGTDYIYGNKYKFGNDLYSETTAPKIVRNDNGTQQLEMLWKIKGVEIKQILMLYTDAKDAVNSGNVNIRYEVNNKSGAQVAVGSRIMLDTMVGGNDAPLFQIGTASKAPLMVERKLTHDPEKDAGIPKEDSALYKLPAYWVMRDKQDSTNPQATNVVAYGFNNFAEQNINIVDEMIVGHWNGLANTKWDYKVNPALDFTRDTNDYGSADSAVAFYWNPDKIAAGASQSFETVYGLGEIIAPDKVFSIRYVDQVQQLATLEDNSGYVDDGMFTIYAEVENLASYDMEHSKIEVELTLESGLSLVKLDAAGEVVRDASGKPVPETSSRRTLEFRKSATPEEAAQGIQPKYKPGDTITASFRVMAKGRPWPTTKEYMITARSPETRAKVEGVEDESIKAQYESNKSNFILLPPVGEATPTYVYGVSPKELYSSDVKYLTVNLSNIEAYNTGNETTAPNFDLYLKETVTGERYKVNVQDAVVMQPTDDGMSGDMRITYRGGDRVDDAGKIVEAGLGPELPLGEYQVEIDYKGDAGGDEEVAAMYDITTGQTVLVSDNNESRIREAGIMVIYKQLVDVSGIANGSSVSGDLLDDLNSLFPGEPFEDGAFLYNAVTEYKKTKALFGIASKAVDPEFELGEFTDDEALEETPLYNYRLFDSEAELEAFEQEAEDEEIDREVVLVIRGMIKQVGSGVDEQVVVDTKTEPAIINDSVAYTGKDLAFVRGKLDIFGVTQPEDMPFLDTLFVKGDGTLSVASSGFIFHKGEWTLDFFNGFNKSLGGDNYNLPSADSGGDDEEEGEEGAEAQENTNPEDDTENGSLKWAVGGVGDRLNPLRQVMIEDVYFNKQSLFGAPSFSIDGFGLSFNDFILREGGISFGGSLSMKIVNTEIKNVVFNEKGFVGIDAALKFDLGEELGLFGPKKESAPQKKGDKPKKPSGEVTVTHYVQDIDGIENQYGLAFDAQLKNMLEVSIELSLKKVKDGRILPDVIAFGAGLPDPGILITGATYLTGIRGAVRELADTIAGGTKDDPFPLTVEAGVSVRFGMAPAYFFGDVDLTVKRTGLKVEGKLDYSAKADAEDDDKLPMLTKALLEAQWVTPWFVRVESEMDIGGWDIIIGKAGIFVGQNLEKNRTDFEGYIGSRLQIPSNVPVVGGLPLSSVFLGVNNDKVWGSIGVLLISLGVTYYWGGGVEFGTSTDQLPDGLIQLVVDDPELGPRLMVIGQGIETLATSEAAAEQENQEIIYREVKEGVEYIENGSVNISVGGITVKNGGRVHEIPMGGVTGNALIEMEYDAKEMPEFTLKDAGGKVFPVKFDNTNTDPTANAFQQYIPADQNPDKVDIRKAYIIVPADKAKSGGNWTLTAVSGVKTKLLNVPTAPQLNEINLAKDSTDVNKFNASWKVANALEGDTVNLYLAEDAVTKNETLLADGTKVLETGDPGLLIAKDVPVGQNGGVSGGITSGSTSIDVTRATLMGKQEDIRGLLRQGNYYLRAELKSTATFATRTSAQKFELIDPMAPQNVSDVRVEPAGNGLFALSFKPGTKPSSHAKYEHSYVIDAQREQGGVMSDYSNFGEILFTESELAPYWNASSGKYEGILIGGWSATSTSDEVNLGSLEGTVMDLKDVKYVGLEVGYEYEIGVSAATVPTAADDQNQNYHYAERVSSSKKLLPKPVKPVLTVGGSGKVENTGNYFNLLTNQTGQSITLSSDQKNVSVEAFYAEQSIGKVNLTDSGNASQGKLDFSQFKTDGPYAIELRATNTVTKDISVTMLYLTVDTLAPVLYIDSPATGARTAGGKIKVSGTTTKDTILKVGDTVVPVAEDGTFNSEVPIPSGDPTVALKFTATDGAGNGNSAVVDITNDSYDVPAALILEKVPSLQPGETSTLKAFLKVARGKDGNGKLKFEQVPVKDSELGRLAYTVPTGDSVEVTTSKENVTTVSALATGASLIEAEYKIAEGVVLKGYAVASVEVPKPTALGTLTASAQAIGGDTTHTKVIVSSAGDMTGQQLAYKIYSNGSAVLPEFDTDLSSWALLPADGVIPANLGDVIVVAKRTSLAKKAMAAAAVPAVIWSSSSGGGGGGGAGGGLAADQPVPETAPVFTVGGKAIEAAWEGTTAVLHIKDGDVAAGSSGDIVISSKAAAAAGFSITVDQKVVQQAVSAKKKLIIEVPLGQLTLASENLKGLSEPLKISIGRNSAADKEAMNAAAAAQKFTVLGGGQGVTVSVNLAAGQWTPAPAGRIAIPAGIAAKDITAVVLKNAAGQWTTIPWKPDSSGTAVDVQLTGEGSLFFINNAKAFKDIAKGFWAGPDISSASGKLFVLGTSADTFAPQAKITRAELPTILLRVAGLMNNTAAKQGFKDVAESSWYFRSVSIAADLGIVTGLSEGTYAPKSTLTRMEAMTMVGRLLNVVSSGGESMGDAEAAQILNAFADKGEIPAWAKSPIALSIKYGIIRGVNGKINPAGVLTRAEAAAMANRLDQFIIGR</sequence>
<evidence type="ECO:0000313" key="5">
    <source>
        <dbReference type="Proteomes" id="UP000033163"/>
    </source>
</evidence>
<feature type="signal peptide" evidence="2">
    <location>
        <begin position="1"/>
        <end position="38"/>
    </location>
</feature>
<dbReference type="PATRIC" id="fig|1073571.4.peg.2608"/>
<protein>
    <submittedName>
        <fullName evidence="4">Putative S-layer protein</fullName>
    </submittedName>
</protein>
<proteinExistence type="predicted"/>
<feature type="region of interest" description="Disordered" evidence="1">
    <location>
        <begin position="879"/>
        <end position="914"/>
    </location>
</feature>
<feature type="domain" description="SLH" evidence="3">
    <location>
        <begin position="2439"/>
        <end position="2502"/>
    </location>
</feature>
<dbReference type="InterPro" id="IPR001119">
    <property type="entry name" value="SLH_dom"/>
</dbReference>
<gene>
    <name evidence="4" type="ORF">PRIO_2450</name>
</gene>
<reference evidence="5" key="1">
    <citation type="submission" date="2015-03" db="EMBL/GenBank/DDBJ databases">
        <authorList>
            <person name="Wibberg D."/>
        </authorList>
    </citation>
    <scope>NUCLEOTIDE SEQUENCE [LARGE SCALE GENOMIC DNA]</scope>
</reference>
<dbReference type="InterPro" id="IPR051465">
    <property type="entry name" value="Cell_Envelope_Struct_Comp"/>
</dbReference>